<protein>
    <recommendedName>
        <fullName evidence="1">VWFA domain-containing protein</fullName>
    </recommendedName>
</protein>
<evidence type="ECO:0000313" key="3">
    <source>
        <dbReference type="Proteomes" id="UP000237889"/>
    </source>
</evidence>
<organism evidence="2 3">
    <name type="scientific">Phreatobacter cathodiphilus</name>
    <dbReference type="NCBI Taxonomy" id="1868589"/>
    <lineage>
        <taxon>Bacteria</taxon>
        <taxon>Pseudomonadati</taxon>
        <taxon>Pseudomonadota</taxon>
        <taxon>Alphaproteobacteria</taxon>
        <taxon>Hyphomicrobiales</taxon>
        <taxon>Phreatobacteraceae</taxon>
        <taxon>Phreatobacter</taxon>
    </lineage>
</organism>
<evidence type="ECO:0000259" key="1">
    <source>
        <dbReference type="PROSITE" id="PS50234"/>
    </source>
</evidence>
<reference evidence="2 3" key="1">
    <citation type="submission" date="2018-03" db="EMBL/GenBank/DDBJ databases">
        <title>Genome sequencing of Phreatobacter sp.</title>
        <authorList>
            <person name="Kim S.-J."/>
            <person name="Heo J."/>
            <person name="Kwon S.-W."/>
        </authorList>
    </citation>
    <scope>NUCLEOTIDE SEQUENCE [LARGE SCALE GENOMIC DNA]</scope>
    <source>
        <strain evidence="2 3">S-12</strain>
    </source>
</reference>
<dbReference type="PROSITE" id="PS50234">
    <property type="entry name" value="VWFA"/>
    <property type="match status" value="1"/>
</dbReference>
<dbReference type="InterPro" id="IPR002035">
    <property type="entry name" value="VWF_A"/>
</dbReference>
<dbReference type="SUPFAM" id="SSF53300">
    <property type="entry name" value="vWA-like"/>
    <property type="match status" value="1"/>
</dbReference>
<dbReference type="KEGG" id="phr:C6569_09140"/>
<evidence type="ECO:0000313" key="2">
    <source>
        <dbReference type="EMBL" id="AVO45213.1"/>
    </source>
</evidence>
<dbReference type="AlphaFoldDB" id="A0A2S0NB91"/>
<sequence length="401" mass="42906">MWNIVLRFKKDRRGALAVVFAVSLYPILMMICAAVDLSRQSQQQARLQAALDAAALFVARLVADGKAPSDLTAAARTFVLGNVNPSEMTNVTVTATLDSTNVRVTGSGQINPVMANILSASDLTISGVAGATWRTKKIELVLVLDNTGSMSSSGKMSALKTAAKSLIDTMATVANKPDAVRIGIVPFDVQVRVGTTYKSASWLTYANSGTNSSNWTGCVADRDQSHDVADTTPTTGTPATLFPARNCTNSNLTSIMPLSTDWTALKAKVDAMSPAGNTNVTIGLVWGMHMLTANEPLTTARTLVQEPDLERIIILLTDGDNTQNRWTTNGTSIDARTDLACANTKANGIRLYTIRVIDGDAALLRRCATTTSMFYDVRTASELLPVFQRIAAEIGQLRLTQ</sequence>
<dbReference type="Pfam" id="PF13400">
    <property type="entry name" value="Tad"/>
    <property type="match status" value="1"/>
</dbReference>
<dbReference type="OrthoDB" id="7522752at2"/>
<gene>
    <name evidence="2" type="ORF">C6569_09140</name>
</gene>
<dbReference type="InterPro" id="IPR028087">
    <property type="entry name" value="Tad_N"/>
</dbReference>
<keyword evidence="3" id="KW-1185">Reference proteome</keyword>
<dbReference type="Gene3D" id="3.40.50.410">
    <property type="entry name" value="von Willebrand factor, type A domain"/>
    <property type="match status" value="1"/>
</dbReference>
<proteinExistence type="predicted"/>
<dbReference type="RefSeq" id="WP_106748554.1">
    <property type="nucleotide sequence ID" value="NZ_CP027668.1"/>
</dbReference>
<dbReference type="InterPro" id="IPR036465">
    <property type="entry name" value="vWFA_dom_sf"/>
</dbReference>
<accession>A0A2S0NB91</accession>
<name>A0A2S0NB91_9HYPH</name>
<dbReference type="Proteomes" id="UP000237889">
    <property type="component" value="Chromosome"/>
</dbReference>
<dbReference type="EMBL" id="CP027668">
    <property type="protein sequence ID" value="AVO45213.1"/>
    <property type="molecule type" value="Genomic_DNA"/>
</dbReference>
<feature type="domain" description="VWFA" evidence="1">
    <location>
        <begin position="139"/>
        <end position="390"/>
    </location>
</feature>